<organism evidence="1 2">
    <name type="scientific">Brachionus plicatilis</name>
    <name type="common">Marine rotifer</name>
    <name type="synonym">Brachionus muelleri</name>
    <dbReference type="NCBI Taxonomy" id="10195"/>
    <lineage>
        <taxon>Eukaryota</taxon>
        <taxon>Metazoa</taxon>
        <taxon>Spiralia</taxon>
        <taxon>Gnathifera</taxon>
        <taxon>Rotifera</taxon>
        <taxon>Eurotatoria</taxon>
        <taxon>Monogononta</taxon>
        <taxon>Pseudotrocha</taxon>
        <taxon>Ploima</taxon>
        <taxon>Brachionidae</taxon>
        <taxon>Brachionus</taxon>
    </lineage>
</organism>
<evidence type="ECO:0000313" key="1">
    <source>
        <dbReference type="EMBL" id="RMZ99554.1"/>
    </source>
</evidence>
<evidence type="ECO:0000313" key="2">
    <source>
        <dbReference type="Proteomes" id="UP000276133"/>
    </source>
</evidence>
<gene>
    <name evidence="1" type="ORF">BpHYR1_042847</name>
</gene>
<proteinExistence type="predicted"/>
<keyword evidence="2" id="KW-1185">Reference proteome</keyword>
<dbReference type="Proteomes" id="UP000276133">
    <property type="component" value="Unassembled WGS sequence"/>
</dbReference>
<sequence>MFLLKAQEVLNLKPSFVKSQMSYFNRQLFLKHWTGFRPSFHSNEQYILILNYIKKNANVKISILNSNFIKKNLWKSDKIQSIFYVHLKKVSLLSISVVVSSGLKHVFIIYALSLKSGTGTRNPELYTKVRNIFHTELNASGSKKQHYIIIIIIIIENHNIDCLYRYIKYRQIMKAPFTLTPRNARHSLSILPKKHSNFSAHTSLLCINFNN</sequence>
<reference evidence="1 2" key="1">
    <citation type="journal article" date="2018" name="Sci. Rep.">
        <title>Genomic signatures of local adaptation to the degree of environmental predictability in rotifers.</title>
        <authorList>
            <person name="Franch-Gras L."/>
            <person name="Hahn C."/>
            <person name="Garcia-Roger E.M."/>
            <person name="Carmona M.J."/>
            <person name="Serra M."/>
            <person name="Gomez A."/>
        </authorList>
    </citation>
    <scope>NUCLEOTIDE SEQUENCE [LARGE SCALE GENOMIC DNA]</scope>
    <source>
        <strain evidence="1">HYR1</strain>
    </source>
</reference>
<name>A0A3M7PLC7_BRAPC</name>
<protein>
    <submittedName>
        <fullName evidence="1">Uncharacterized protein</fullName>
    </submittedName>
</protein>
<accession>A0A3M7PLC7</accession>
<comment type="caution">
    <text evidence="1">The sequence shown here is derived from an EMBL/GenBank/DDBJ whole genome shotgun (WGS) entry which is preliminary data.</text>
</comment>
<dbReference type="EMBL" id="REGN01010162">
    <property type="protein sequence ID" value="RMZ99554.1"/>
    <property type="molecule type" value="Genomic_DNA"/>
</dbReference>
<dbReference type="AlphaFoldDB" id="A0A3M7PLC7"/>